<organism evidence="1">
    <name type="scientific">Arundo donax</name>
    <name type="common">Giant reed</name>
    <name type="synonym">Donax arundinaceus</name>
    <dbReference type="NCBI Taxonomy" id="35708"/>
    <lineage>
        <taxon>Eukaryota</taxon>
        <taxon>Viridiplantae</taxon>
        <taxon>Streptophyta</taxon>
        <taxon>Embryophyta</taxon>
        <taxon>Tracheophyta</taxon>
        <taxon>Spermatophyta</taxon>
        <taxon>Magnoliopsida</taxon>
        <taxon>Liliopsida</taxon>
        <taxon>Poales</taxon>
        <taxon>Poaceae</taxon>
        <taxon>PACMAD clade</taxon>
        <taxon>Arundinoideae</taxon>
        <taxon>Arundineae</taxon>
        <taxon>Arundo</taxon>
    </lineage>
</organism>
<sequence>MELAMDHICLGLCGILLRLYVENHAPSNPECELHYILGVRMLVLDKLLLCGCLAPTVPNGRNFCEWSVGDSDS</sequence>
<evidence type="ECO:0000313" key="1">
    <source>
        <dbReference type="EMBL" id="JAD21130.1"/>
    </source>
</evidence>
<reference evidence="1" key="2">
    <citation type="journal article" date="2015" name="Data Brief">
        <title>Shoot transcriptome of the giant reed, Arundo donax.</title>
        <authorList>
            <person name="Barrero R.A."/>
            <person name="Guerrero F.D."/>
            <person name="Moolhuijzen P."/>
            <person name="Goolsby J.A."/>
            <person name="Tidwell J."/>
            <person name="Bellgard S.E."/>
            <person name="Bellgard M.I."/>
        </authorList>
    </citation>
    <scope>NUCLEOTIDE SEQUENCE</scope>
    <source>
        <tissue evidence="1">Shoot tissue taken approximately 20 cm above the soil surface</tissue>
    </source>
</reference>
<dbReference type="AlphaFoldDB" id="A0A0A8Y7L5"/>
<protein>
    <submittedName>
        <fullName evidence="1">Uncharacterized protein</fullName>
    </submittedName>
</protein>
<proteinExistence type="predicted"/>
<name>A0A0A8Y7L5_ARUDO</name>
<accession>A0A0A8Y7L5</accession>
<reference evidence="1" key="1">
    <citation type="submission" date="2014-09" db="EMBL/GenBank/DDBJ databases">
        <authorList>
            <person name="Magalhaes I.L.F."/>
            <person name="Oliveira U."/>
            <person name="Santos F.R."/>
            <person name="Vidigal T.H.D.A."/>
            <person name="Brescovit A.D."/>
            <person name="Santos A.J."/>
        </authorList>
    </citation>
    <scope>NUCLEOTIDE SEQUENCE</scope>
    <source>
        <tissue evidence="1">Shoot tissue taken approximately 20 cm above the soil surface</tissue>
    </source>
</reference>
<dbReference type="EMBL" id="GBRH01276765">
    <property type="protein sequence ID" value="JAD21130.1"/>
    <property type="molecule type" value="Transcribed_RNA"/>
</dbReference>